<proteinExistence type="inferred from homology"/>
<keyword evidence="7 13" id="KW-0406">Ion transport</keyword>
<dbReference type="CDD" id="cd06503">
    <property type="entry name" value="ATP-synt_Fo_b"/>
    <property type="match status" value="1"/>
</dbReference>
<dbReference type="Pfam" id="PF00430">
    <property type="entry name" value="ATP-synt_B"/>
    <property type="match status" value="1"/>
</dbReference>
<dbReference type="GO" id="GO:0045259">
    <property type="term" value="C:proton-transporting ATP synthase complex"/>
    <property type="evidence" value="ECO:0007669"/>
    <property type="project" value="UniProtKB-KW"/>
</dbReference>
<evidence type="ECO:0000256" key="11">
    <source>
        <dbReference type="ARBA" id="ARBA00025614"/>
    </source>
</evidence>
<comment type="similarity">
    <text evidence="1 13 14">Belongs to the ATPase B chain family.</text>
</comment>
<name>A0A1E5Q8Z4_9PROT</name>
<keyword evidence="2 13" id="KW-0813">Transport</keyword>
<evidence type="ECO:0000256" key="13">
    <source>
        <dbReference type="HAMAP-Rule" id="MF_01398"/>
    </source>
</evidence>
<gene>
    <name evidence="13" type="primary">atpF</name>
    <name evidence="15" type="ORF">BEN30_07730</name>
</gene>
<evidence type="ECO:0000313" key="16">
    <source>
        <dbReference type="Proteomes" id="UP000095347"/>
    </source>
</evidence>
<accession>A0A1E5Q8Z4</accession>
<comment type="subcellular location">
    <subcellularLocation>
        <location evidence="13">Cell membrane</location>
        <topology evidence="13">Single-pass membrane protein</topology>
    </subcellularLocation>
    <subcellularLocation>
        <location evidence="12">Endomembrane system</location>
        <topology evidence="12">Single-pass membrane protein</topology>
    </subcellularLocation>
</comment>
<comment type="subunit">
    <text evidence="13">F-type ATPases have 2 components, F(1) - the catalytic core - and F(0) - the membrane proton channel. F(1) has five subunits: alpha(3), beta(3), gamma(1), delta(1), epsilon(1). F(0) has three main subunits: a(1), b(2) and c(10-14). The alpha and beta chains form an alternating ring which encloses part of the gamma chain. F(1) is attached to F(0) by a central stalk formed by the gamma and epsilon chains, while a peripheral stalk is formed by the delta and b chains.</text>
</comment>
<evidence type="ECO:0000256" key="7">
    <source>
        <dbReference type="ARBA" id="ARBA00023065"/>
    </source>
</evidence>
<dbReference type="GO" id="GO:0012505">
    <property type="term" value="C:endomembrane system"/>
    <property type="evidence" value="ECO:0007669"/>
    <property type="project" value="UniProtKB-SubCell"/>
</dbReference>
<dbReference type="InterPro" id="IPR002146">
    <property type="entry name" value="ATP_synth_b/b'su_bac/chlpt"/>
</dbReference>
<evidence type="ECO:0000313" key="15">
    <source>
        <dbReference type="EMBL" id="OEJ67933.1"/>
    </source>
</evidence>
<keyword evidence="8 13" id="KW-0472">Membrane</keyword>
<feature type="transmembrane region" description="Helical" evidence="13">
    <location>
        <begin position="12"/>
        <end position="32"/>
    </location>
</feature>
<comment type="caution">
    <text evidence="15">The sequence shown here is derived from an EMBL/GenBank/DDBJ whole genome shotgun (WGS) entry which is preliminary data.</text>
</comment>
<evidence type="ECO:0000256" key="10">
    <source>
        <dbReference type="ARBA" id="ARBA00025198"/>
    </source>
</evidence>
<keyword evidence="13" id="KW-1003">Cell membrane</keyword>
<keyword evidence="5 13" id="KW-0375">Hydrogen ion transport</keyword>
<dbReference type="GO" id="GO:0046961">
    <property type="term" value="F:proton-transporting ATPase activity, rotational mechanism"/>
    <property type="evidence" value="ECO:0007669"/>
    <property type="project" value="TreeGrafter"/>
</dbReference>
<dbReference type="OrthoDB" id="9805716at2"/>
<keyword evidence="4 13" id="KW-0812">Transmembrane</keyword>
<evidence type="ECO:0000256" key="5">
    <source>
        <dbReference type="ARBA" id="ARBA00022781"/>
    </source>
</evidence>
<evidence type="ECO:0000256" key="3">
    <source>
        <dbReference type="ARBA" id="ARBA00022547"/>
    </source>
</evidence>
<keyword evidence="16" id="KW-1185">Reference proteome</keyword>
<dbReference type="InterPro" id="IPR050059">
    <property type="entry name" value="ATP_synthase_B_chain"/>
</dbReference>
<keyword evidence="3 13" id="KW-0138">CF(0)</keyword>
<comment type="function">
    <text evidence="11">Component of the F(0) channel, it forms part of the peripheral stalk, linking F(1) to F(0). The b'-subunit is a diverged and duplicated form of b found in plants and photosynthetic bacteria.</text>
</comment>
<dbReference type="Proteomes" id="UP000095347">
    <property type="component" value="Unassembled WGS sequence"/>
</dbReference>
<protein>
    <recommendedName>
        <fullName evidence="13">ATP synthase subunit b</fullName>
    </recommendedName>
    <alternativeName>
        <fullName evidence="13">ATP synthase F(0) sector subunit b</fullName>
    </alternativeName>
    <alternativeName>
        <fullName evidence="13">ATPase subunit I</fullName>
    </alternativeName>
    <alternativeName>
        <fullName evidence="13">F-type ATPase subunit b</fullName>
        <shortName evidence="13">F-ATPase subunit b</shortName>
    </alternativeName>
</protein>
<organism evidence="15 16">
    <name type="scientific">Magnetovibrio blakemorei</name>
    <dbReference type="NCBI Taxonomy" id="28181"/>
    <lineage>
        <taxon>Bacteria</taxon>
        <taxon>Pseudomonadati</taxon>
        <taxon>Pseudomonadota</taxon>
        <taxon>Alphaproteobacteria</taxon>
        <taxon>Rhodospirillales</taxon>
        <taxon>Magnetovibrionaceae</taxon>
        <taxon>Magnetovibrio</taxon>
    </lineage>
</organism>
<dbReference type="STRING" id="28181.BEN30_07730"/>
<evidence type="ECO:0000256" key="14">
    <source>
        <dbReference type="RuleBase" id="RU003848"/>
    </source>
</evidence>
<dbReference type="HAMAP" id="MF_01398">
    <property type="entry name" value="ATP_synth_b_bprime"/>
    <property type="match status" value="1"/>
</dbReference>
<dbReference type="AlphaFoldDB" id="A0A1E5Q8Z4"/>
<reference evidence="16" key="1">
    <citation type="submission" date="2016-07" db="EMBL/GenBank/DDBJ databases">
        <authorList>
            <person name="Florea S."/>
            <person name="Webb J.S."/>
            <person name="Jaromczyk J."/>
            <person name="Schardl C.L."/>
        </authorList>
    </citation>
    <scope>NUCLEOTIDE SEQUENCE [LARGE SCALE GENOMIC DNA]</scope>
    <source>
        <strain evidence="16">MV-1</strain>
    </source>
</reference>
<evidence type="ECO:0000256" key="9">
    <source>
        <dbReference type="ARBA" id="ARBA00023310"/>
    </source>
</evidence>
<evidence type="ECO:0000256" key="4">
    <source>
        <dbReference type="ARBA" id="ARBA00022692"/>
    </source>
</evidence>
<evidence type="ECO:0000256" key="8">
    <source>
        <dbReference type="ARBA" id="ARBA00023136"/>
    </source>
</evidence>
<keyword evidence="9 13" id="KW-0066">ATP synthesis</keyword>
<sequence>MPQLDPQNFSSQLIWLAITFVILYVLMSKMALPKIGDVLEERQQRIDDNLAKADDLQSQSDAAAKAYEASLAEARAKAFSAIREVKDKAQAEASARQSELNTDLQAKIAVSEKAIAKARDEALSGIMDVAVDVAASAVEKLIGEAPKEASLKAAISAALKSRA</sequence>
<dbReference type="EMBL" id="MCGG01000018">
    <property type="protein sequence ID" value="OEJ67933.1"/>
    <property type="molecule type" value="Genomic_DNA"/>
</dbReference>
<dbReference type="PANTHER" id="PTHR33445">
    <property type="entry name" value="ATP SYNTHASE SUBUNIT B', CHLOROPLASTIC"/>
    <property type="match status" value="1"/>
</dbReference>
<evidence type="ECO:0000256" key="6">
    <source>
        <dbReference type="ARBA" id="ARBA00022989"/>
    </source>
</evidence>
<comment type="function">
    <text evidence="10 13">F(1)F(0) ATP synthase produces ATP from ADP in the presence of a proton or sodium gradient. F-type ATPases consist of two structural domains, F(1) containing the extramembraneous catalytic core and F(0) containing the membrane proton channel, linked together by a central stalk and a peripheral stalk. During catalysis, ATP synthesis in the catalytic domain of F(1) is coupled via a rotary mechanism of the central stalk subunits to proton translocation.</text>
</comment>
<dbReference type="PANTHER" id="PTHR33445:SF1">
    <property type="entry name" value="ATP SYNTHASE SUBUNIT B"/>
    <property type="match status" value="1"/>
</dbReference>
<keyword evidence="6 13" id="KW-1133">Transmembrane helix</keyword>
<dbReference type="GO" id="GO:0046933">
    <property type="term" value="F:proton-transporting ATP synthase activity, rotational mechanism"/>
    <property type="evidence" value="ECO:0007669"/>
    <property type="project" value="UniProtKB-UniRule"/>
</dbReference>
<evidence type="ECO:0000256" key="12">
    <source>
        <dbReference type="ARBA" id="ARBA00037847"/>
    </source>
</evidence>
<evidence type="ECO:0000256" key="1">
    <source>
        <dbReference type="ARBA" id="ARBA00005513"/>
    </source>
</evidence>
<dbReference type="GO" id="GO:0005886">
    <property type="term" value="C:plasma membrane"/>
    <property type="evidence" value="ECO:0007669"/>
    <property type="project" value="UniProtKB-SubCell"/>
</dbReference>
<evidence type="ECO:0000256" key="2">
    <source>
        <dbReference type="ARBA" id="ARBA00022448"/>
    </source>
</evidence>